<dbReference type="PANTHER" id="PTHR43427">
    <property type="entry name" value="CHLORIDE CHANNEL PROTEIN CLC-E"/>
    <property type="match status" value="1"/>
</dbReference>
<feature type="transmembrane region" description="Helical" evidence="10">
    <location>
        <begin position="391"/>
        <end position="413"/>
    </location>
</feature>
<dbReference type="InterPro" id="IPR050368">
    <property type="entry name" value="ClC-type_chloride_channel"/>
</dbReference>
<keyword evidence="6 10" id="KW-0472">Membrane</keyword>
<reference evidence="11" key="1">
    <citation type="submission" date="2007-02" db="EMBL/GenBank/DDBJ databases">
        <title>Complete sequence of Pyrobaculum calidifontis JCM 11548.</title>
        <authorList>
            <consortium name="US DOE Joint Genome Institute"/>
            <person name="Copeland A."/>
            <person name="Lucas S."/>
            <person name="Lapidus A."/>
            <person name="Barry K."/>
            <person name="Glavina del Rio T."/>
            <person name="Dalin E."/>
            <person name="Tice H."/>
            <person name="Pitluck S."/>
            <person name="Chain P."/>
            <person name="Malfatti S."/>
            <person name="Shin M."/>
            <person name="Vergez L."/>
            <person name="Schmutz J."/>
            <person name="Larimer F."/>
            <person name="Land M."/>
            <person name="Hauser L."/>
            <person name="Kyrpides N."/>
            <person name="Mikhailova N."/>
            <person name="Cozen A.E."/>
            <person name="Fitz-Gibbon S.T."/>
            <person name="House C.H."/>
            <person name="Saltikov C."/>
            <person name="Lowe T.M."/>
            <person name="Richardson P."/>
        </authorList>
    </citation>
    <scope>NUCLEOTIDE SEQUENCE [LARGE SCALE GENOMIC DNA]</scope>
    <source>
        <strain evidence="11">JCM 11548</strain>
    </source>
</reference>
<feature type="transmembrane region" description="Helical" evidence="10">
    <location>
        <begin position="236"/>
        <end position="258"/>
    </location>
</feature>
<feature type="transmembrane region" description="Helical" evidence="10">
    <location>
        <begin position="270"/>
        <end position="287"/>
    </location>
</feature>
<feature type="transmembrane region" description="Helical" evidence="10">
    <location>
        <begin position="195"/>
        <end position="216"/>
    </location>
</feature>
<dbReference type="PRINTS" id="PR00762">
    <property type="entry name" value="CLCHANNEL"/>
</dbReference>
<sequence length="428" mass="44020">MALVSLRLVALSVAIGALTGLAALAMVYGIKAVEFVLLRGAVGVVLPSSYAEEMEPYSPPERPWLLPLVMALAGLVGAVLVGVIAPAECRGTDAAIRAYHTHGGVVKLSRSLLSLAATAFNLGAGGPAGREGAITFAGAGIGSAVARLFSPSPEEKRVALVAGLGAGMAAIFRAPIGGALFALEVLYMRDIEARALIPTLVASSVSYVVFASAAGWKRELYLPGAWEHLAPASLPYYVFLGAVAGAVGVFYAVVLHLVSEALHGVRAPPLVKPTLAMAAVGALGVFFPQILTPGYGWMQQVVLGVVYPWWFFFLLALLKILVVALVLGSGGVGGVFSPGLFIGGMVGAGLWELLNHVPGFGEPLYAFVVVGAVSLFAAAGKTPLSVTVMAIEMTGAFTVTPAAAVAVATAYLISGRYTVYSGKKEARQ</sequence>
<dbReference type="AlphaFoldDB" id="A3MVJ9"/>
<comment type="subcellular location">
    <subcellularLocation>
        <location evidence="1">Membrane</location>
        <topology evidence="1">Multi-pass membrane protein</topology>
    </subcellularLocation>
</comment>
<dbReference type="SUPFAM" id="SSF81340">
    <property type="entry name" value="Clc chloride channel"/>
    <property type="match status" value="1"/>
</dbReference>
<keyword evidence="5" id="KW-0406">Ion transport</keyword>
<keyword evidence="4 10" id="KW-1133">Transmembrane helix</keyword>
<evidence type="ECO:0000256" key="8">
    <source>
        <dbReference type="ARBA" id="ARBA00023214"/>
    </source>
</evidence>
<evidence type="ECO:0000256" key="5">
    <source>
        <dbReference type="ARBA" id="ARBA00023065"/>
    </source>
</evidence>
<feature type="transmembrane region" description="Helical" evidence="10">
    <location>
        <begin position="307"/>
        <end position="327"/>
    </location>
</feature>
<accession>A3MVJ9</accession>
<evidence type="ECO:0000256" key="3">
    <source>
        <dbReference type="ARBA" id="ARBA00022692"/>
    </source>
</evidence>
<dbReference type="GO" id="GO:0034707">
    <property type="term" value="C:chloride channel complex"/>
    <property type="evidence" value="ECO:0007669"/>
    <property type="project" value="UniProtKB-KW"/>
</dbReference>
<feature type="transmembrane region" description="Helical" evidence="10">
    <location>
        <begin position="6"/>
        <end position="30"/>
    </location>
</feature>
<dbReference type="InterPro" id="IPR014743">
    <property type="entry name" value="Cl-channel_core"/>
</dbReference>
<keyword evidence="2" id="KW-0813">Transport</keyword>
<evidence type="ECO:0000313" key="11">
    <source>
        <dbReference type="EMBL" id="ABO08666.1"/>
    </source>
</evidence>
<evidence type="ECO:0000256" key="7">
    <source>
        <dbReference type="ARBA" id="ARBA00023173"/>
    </source>
</evidence>
<dbReference type="Pfam" id="PF00654">
    <property type="entry name" value="Voltage_CLC"/>
    <property type="match status" value="1"/>
</dbReference>
<keyword evidence="3 10" id="KW-0812">Transmembrane</keyword>
<dbReference type="RefSeq" id="WP_011849924.1">
    <property type="nucleotide sequence ID" value="NC_009073.1"/>
</dbReference>
<dbReference type="HOGENOM" id="CLU_015263_5_3_2"/>
<evidence type="ECO:0000256" key="1">
    <source>
        <dbReference type="ARBA" id="ARBA00004141"/>
    </source>
</evidence>
<protein>
    <submittedName>
        <fullName evidence="11">Cl-channel, voltage-gated family protein</fullName>
    </submittedName>
</protein>
<keyword evidence="8" id="KW-0868">Chloride</keyword>
<evidence type="ECO:0000256" key="9">
    <source>
        <dbReference type="ARBA" id="ARBA00023303"/>
    </source>
</evidence>
<keyword evidence="12" id="KW-1185">Reference proteome</keyword>
<gene>
    <name evidence="11" type="ordered locus">Pcal_1241</name>
</gene>
<evidence type="ECO:0000256" key="2">
    <source>
        <dbReference type="ARBA" id="ARBA00022448"/>
    </source>
</evidence>
<organism evidence="11 12">
    <name type="scientific">Pyrobaculum calidifontis (strain DSM 21063 / JCM 11548 / VA1)</name>
    <dbReference type="NCBI Taxonomy" id="410359"/>
    <lineage>
        <taxon>Archaea</taxon>
        <taxon>Thermoproteota</taxon>
        <taxon>Thermoprotei</taxon>
        <taxon>Thermoproteales</taxon>
        <taxon>Thermoproteaceae</taxon>
        <taxon>Pyrobaculum</taxon>
    </lineage>
</organism>
<dbReference type="Gene3D" id="1.10.3080.10">
    <property type="entry name" value="Clc chloride channel"/>
    <property type="match status" value="1"/>
</dbReference>
<dbReference type="GO" id="GO:0005254">
    <property type="term" value="F:chloride channel activity"/>
    <property type="evidence" value="ECO:0007669"/>
    <property type="project" value="UniProtKB-KW"/>
</dbReference>
<proteinExistence type="predicted"/>
<keyword evidence="9" id="KW-0407">Ion channel</keyword>
<dbReference type="PANTHER" id="PTHR43427:SF6">
    <property type="entry name" value="CHLORIDE CHANNEL PROTEIN CLC-E"/>
    <property type="match status" value="1"/>
</dbReference>
<dbReference type="EMBL" id="CP000561">
    <property type="protein sequence ID" value="ABO08666.1"/>
    <property type="molecule type" value="Genomic_DNA"/>
</dbReference>
<feature type="transmembrane region" description="Helical" evidence="10">
    <location>
        <begin position="334"/>
        <end position="351"/>
    </location>
</feature>
<evidence type="ECO:0000256" key="10">
    <source>
        <dbReference type="SAM" id="Phobius"/>
    </source>
</evidence>
<dbReference type="OrthoDB" id="89900at2157"/>
<feature type="transmembrane region" description="Helical" evidence="10">
    <location>
        <begin position="363"/>
        <end position="379"/>
    </location>
</feature>
<evidence type="ECO:0000256" key="4">
    <source>
        <dbReference type="ARBA" id="ARBA00022989"/>
    </source>
</evidence>
<dbReference type="Proteomes" id="UP000001431">
    <property type="component" value="Chromosome"/>
</dbReference>
<feature type="transmembrane region" description="Helical" evidence="10">
    <location>
        <begin position="64"/>
        <end position="85"/>
    </location>
</feature>
<dbReference type="eggNOG" id="arCOG02569">
    <property type="taxonomic scope" value="Archaea"/>
</dbReference>
<evidence type="ECO:0000313" key="12">
    <source>
        <dbReference type="Proteomes" id="UP000001431"/>
    </source>
</evidence>
<evidence type="ECO:0000256" key="6">
    <source>
        <dbReference type="ARBA" id="ARBA00023136"/>
    </source>
</evidence>
<feature type="transmembrane region" description="Helical" evidence="10">
    <location>
        <begin position="158"/>
        <end position="183"/>
    </location>
</feature>
<dbReference type="CDD" id="cd00400">
    <property type="entry name" value="Voltage_gated_ClC"/>
    <property type="match status" value="1"/>
</dbReference>
<dbReference type="KEGG" id="pcl:Pcal_1241"/>
<dbReference type="GeneID" id="4909782"/>
<name>A3MVJ9_PYRCJ</name>
<dbReference type="InterPro" id="IPR001807">
    <property type="entry name" value="ClC"/>
</dbReference>
<keyword evidence="7" id="KW-0869">Chloride channel</keyword>